<dbReference type="EMBL" id="BAWF01000005">
    <property type="protein sequence ID" value="GAF42987.1"/>
    <property type="molecule type" value="Genomic_DNA"/>
</dbReference>
<reference evidence="1 2" key="1">
    <citation type="submission" date="2014-02" db="EMBL/GenBank/DDBJ databases">
        <title>Whole genome shotgun sequence of Rhodococcus wratislaviensis NBRC 100605.</title>
        <authorList>
            <person name="Hosoyama A."/>
            <person name="Tsuchikane K."/>
            <person name="Yoshida I."/>
            <person name="Ohji S."/>
            <person name="Ichikawa N."/>
            <person name="Yamazoe A."/>
            <person name="Fujita N."/>
        </authorList>
    </citation>
    <scope>NUCLEOTIDE SEQUENCE [LARGE SCALE GENOMIC DNA]</scope>
    <source>
        <strain evidence="1 2">NBRC 100605</strain>
    </source>
</reference>
<keyword evidence="2" id="KW-1185">Reference proteome</keyword>
<comment type="caution">
    <text evidence="1">The sequence shown here is derived from an EMBL/GenBank/DDBJ whole genome shotgun (WGS) entry which is preliminary data.</text>
</comment>
<gene>
    <name evidence="1" type="ORF">RW1_005_00930</name>
</gene>
<dbReference type="AlphaFoldDB" id="X0PXE8"/>
<dbReference type="Proteomes" id="UP000019491">
    <property type="component" value="Unassembled WGS sequence"/>
</dbReference>
<accession>X0PXE8</accession>
<name>X0PXE8_RHOWR</name>
<organism evidence="1 2">
    <name type="scientific">Rhodococcus wratislaviensis NBRC 100605</name>
    <dbReference type="NCBI Taxonomy" id="1219028"/>
    <lineage>
        <taxon>Bacteria</taxon>
        <taxon>Bacillati</taxon>
        <taxon>Actinomycetota</taxon>
        <taxon>Actinomycetes</taxon>
        <taxon>Mycobacteriales</taxon>
        <taxon>Nocardiaceae</taxon>
        <taxon>Rhodococcus</taxon>
    </lineage>
</organism>
<protein>
    <submittedName>
        <fullName evidence="1">Uncharacterized protein</fullName>
    </submittedName>
</protein>
<evidence type="ECO:0000313" key="2">
    <source>
        <dbReference type="Proteomes" id="UP000019491"/>
    </source>
</evidence>
<sequence length="65" mass="6940">MLAGLTDTAADDVVDLGGVDAVAFDDAAQHVREQFDRVRTGQRAARLALAGRETDDVDDHCRGRG</sequence>
<evidence type="ECO:0000313" key="1">
    <source>
        <dbReference type="EMBL" id="GAF42987.1"/>
    </source>
</evidence>
<proteinExistence type="predicted"/>